<feature type="compositionally biased region" description="Basic and acidic residues" evidence="1">
    <location>
        <begin position="448"/>
        <end position="462"/>
    </location>
</feature>
<feature type="compositionally biased region" description="Polar residues" evidence="1">
    <location>
        <begin position="497"/>
        <end position="514"/>
    </location>
</feature>
<dbReference type="InParanoid" id="A0A316VVA4"/>
<dbReference type="GeneID" id="37033043"/>
<feature type="compositionally biased region" description="Basic and acidic residues" evidence="1">
    <location>
        <begin position="365"/>
        <end position="381"/>
    </location>
</feature>
<evidence type="ECO:0000256" key="1">
    <source>
        <dbReference type="SAM" id="MobiDB-lite"/>
    </source>
</evidence>
<feature type="region of interest" description="Disordered" evidence="1">
    <location>
        <begin position="146"/>
        <end position="514"/>
    </location>
</feature>
<sequence length="514" mass="54855">MSVRSKPRHYDWAISASRRSHSAISSPLANLRSRTVNLLDSITGGAADEQEEALARRRADEIKAFTCRGCGIPYAGAEALSAHLTLFPDHTKTDGKAFQRMPSRTRSVPLIAANELRGLVEVGSPTRLEDPSAATVLPASPTSAGFNHRSLHFDDSSVNQLGSPTTPHSPPSSAAPILGLGPEESRATVAGKASASKYAPLGSPTKPRVDSSSASKSGEAIEDSKARVARQRGGSESSAGVMFASRNKDTAPLRSHSLFGEEDEEDVDKASGARPASGSPKRSPFSRYRALPGTDKDRNATLAKSDPSSSPSDSPPIPARGFSESSASKRPQTLRNLSSWRTFGSKNVKAVAETSGDLRTSYKGAQRDVKDLEILHDKSPFEDENLTSVTSSVRPGPELERQTSSNSGSGRPPPPPVPNRDQVKSRPAPPPPPPLPPAPRRRSTNPFLREDALAQLQLRDENVAAVDSPDEGDIERPFVSSRSRNASESSEGYVPKSPSNPFARSRQHSSMNGQ</sequence>
<evidence type="ECO:0000313" key="3">
    <source>
        <dbReference type="Proteomes" id="UP000245783"/>
    </source>
</evidence>
<name>A0A316VVA4_9BASI</name>
<protein>
    <submittedName>
        <fullName evidence="2">Uncharacterized protein</fullName>
    </submittedName>
</protein>
<feature type="compositionally biased region" description="Pro residues" evidence="1">
    <location>
        <begin position="427"/>
        <end position="438"/>
    </location>
</feature>
<dbReference type="RefSeq" id="XP_025367391.1">
    <property type="nucleotide sequence ID" value="XM_025511173.1"/>
</dbReference>
<feature type="compositionally biased region" description="Low complexity" evidence="1">
    <location>
        <begin position="480"/>
        <end position="491"/>
    </location>
</feature>
<dbReference type="OrthoDB" id="10453034at2759"/>
<dbReference type="EMBL" id="KZ819425">
    <property type="protein sequence ID" value="PWN40231.1"/>
    <property type="molecule type" value="Genomic_DNA"/>
</dbReference>
<feature type="compositionally biased region" description="Low complexity" evidence="1">
    <location>
        <begin position="163"/>
        <end position="176"/>
    </location>
</feature>
<organism evidence="2 3">
    <name type="scientific">Ceraceosorus guamensis</name>
    <dbReference type="NCBI Taxonomy" id="1522189"/>
    <lineage>
        <taxon>Eukaryota</taxon>
        <taxon>Fungi</taxon>
        <taxon>Dikarya</taxon>
        <taxon>Basidiomycota</taxon>
        <taxon>Ustilaginomycotina</taxon>
        <taxon>Exobasidiomycetes</taxon>
        <taxon>Ceraceosorales</taxon>
        <taxon>Ceraceosoraceae</taxon>
        <taxon>Ceraceosorus</taxon>
    </lineage>
</organism>
<accession>A0A316VVA4</accession>
<dbReference type="AlphaFoldDB" id="A0A316VVA4"/>
<feature type="compositionally biased region" description="Polar residues" evidence="1">
    <location>
        <begin position="323"/>
        <end position="345"/>
    </location>
</feature>
<gene>
    <name evidence="2" type="ORF">IE81DRAFT_235827</name>
</gene>
<reference evidence="2 3" key="1">
    <citation type="journal article" date="2018" name="Mol. Biol. Evol.">
        <title>Broad Genomic Sampling Reveals a Smut Pathogenic Ancestry of the Fungal Clade Ustilaginomycotina.</title>
        <authorList>
            <person name="Kijpornyongpan T."/>
            <person name="Mondo S.J."/>
            <person name="Barry K."/>
            <person name="Sandor L."/>
            <person name="Lee J."/>
            <person name="Lipzen A."/>
            <person name="Pangilinan J."/>
            <person name="LaButti K."/>
            <person name="Hainaut M."/>
            <person name="Henrissat B."/>
            <person name="Grigoriev I.V."/>
            <person name="Spatafora J.W."/>
            <person name="Aime M.C."/>
        </authorList>
    </citation>
    <scope>NUCLEOTIDE SEQUENCE [LARGE SCALE GENOMIC DNA]</scope>
    <source>
        <strain evidence="2 3">MCA 4658</strain>
    </source>
</reference>
<keyword evidence="3" id="KW-1185">Reference proteome</keyword>
<proteinExistence type="predicted"/>
<evidence type="ECO:0000313" key="2">
    <source>
        <dbReference type="EMBL" id="PWN40231.1"/>
    </source>
</evidence>
<dbReference type="Proteomes" id="UP000245783">
    <property type="component" value="Unassembled WGS sequence"/>
</dbReference>